<evidence type="ECO:0000256" key="1">
    <source>
        <dbReference type="SAM" id="Coils"/>
    </source>
</evidence>
<dbReference type="EMBL" id="GHES01040283">
    <property type="protein sequence ID" value="MPA70842.1"/>
    <property type="molecule type" value="Transcribed_RNA"/>
</dbReference>
<dbReference type="PANTHER" id="PTHR34066">
    <property type="entry name" value="GROWTH FACTOR 2"/>
    <property type="match status" value="1"/>
</dbReference>
<name>A0A5B7BPG6_DAVIN</name>
<dbReference type="Pfam" id="PF08576">
    <property type="entry name" value="DUF1764"/>
    <property type="match status" value="1"/>
</dbReference>
<feature type="region of interest" description="Disordered" evidence="2">
    <location>
        <begin position="109"/>
        <end position="132"/>
    </location>
</feature>
<dbReference type="AlphaFoldDB" id="A0A5B7BPG6"/>
<reference evidence="3" key="1">
    <citation type="submission" date="2019-08" db="EMBL/GenBank/DDBJ databases">
        <title>Reference gene set and small RNA set construction with multiple tissues from Davidia involucrata Baill.</title>
        <authorList>
            <person name="Yang H."/>
            <person name="Zhou C."/>
            <person name="Li G."/>
            <person name="Wang J."/>
            <person name="Gao P."/>
            <person name="Wang M."/>
            <person name="Wang R."/>
            <person name="Zhao Y."/>
        </authorList>
    </citation>
    <scope>NUCLEOTIDE SEQUENCE</scope>
    <source>
        <tissue evidence="3">Mixed with DoveR01_LX</tissue>
    </source>
</reference>
<feature type="compositionally biased region" description="Basic and acidic residues" evidence="2">
    <location>
        <begin position="455"/>
        <end position="464"/>
    </location>
</feature>
<protein>
    <recommendedName>
        <fullName evidence="4">Aminotransferase-like plant mobile domain-containing protein</fullName>
    </recommendedName>
</protein>
<evidence type="ECO:0008006" key="4">
    <source>
        <dbReference type="Google" id="ProtNLM"/>
    </source>
</evidence>
<feature type="region of interest" description="Disordered" evidence="2">
    <location>
        <begin position="1"/>
        <end position="78"/>
    </location>
</feature>
<keyword evidence="1" id="KW-0175">Coiled coil</keyword>
<gene>
    <name evidence="3" type="ORF">Din_040283</name>
</gene>
<feature type="region of interest" description="Disordered" evidence="2">
    <location>
        <begin position="418"/>
        <end position="483"/>
    </location>
</feature>
<organism evidence="3">
    <name type="scientific">Davidia involucrata</name>
    <name type="common">Dove tree</name>
    <dbReference type="NCBI Taxonomy" id="16924"/>
    <lineage>
        <taxon>Eukaryota</taxon>
        <taxon>Viridiplantae</taxon>
        <taxon>Streptophyta</taxon>
        <taxon>Embryophyta</taxon>
        <taxon>Tracheophyta</taxon>
        <taxon>Spermatophyta</taxon>
        <taxon>Magnoliopsida</taxon>
        <taxon>eudicotyledons</taxon>
        <taxon>Gunneridae</taxon>
        <taxon>Pentapetalae</taxon>
        <taxon>asterids</taxon>
        <taxon>Cornales</taxon>
        <taxon>Nyssaceae</taxon>
        <taxon>Davidia</taxon>
    </lineage>
</organism>
<proteinExistence type="predicted"/>
<feature type="compositionally biased region" description="Basic and acidic residues" evidence="2">
    <location>
        <begin position="47"/>
        <end position="60"/>
    </location>
</feature>
<evidence type="ECO:0000256" key="2">
    <source>
        <dbReference type="SAM" id="MobiDB-lite"/>
    </source>
</evidence>
<dbReference type="InterPro" id="IPR013885">
    <property type="entry name" value="DUF1764_euk"/>
</dbReference>
<dbReference type="PANTHER" id="PTHR34066:SF1">
    <property type="entry name" value="DUF1764 FAMILY PROTEIN"/>
    <property type="match status" value="1"/>
</dbReference>
<accession>A0A5B7BPG6</accession>
<feature type="coiled-coil region" evidence="1">
    <location>
        <begin position="511"/>
        <end position="669"/>
    </location>
</feature>
<feature type="compositionally biased region" description="Acidic residues" evidence="2">
    <location>
        <begin position="425"/>
        <end position="454"/>
    </location>
</feature>
<sequence length="680" mass="77773">MHKKSFSKTPEAKLKDPVVEQEETSSTPKKPSHEIDEIFSGKKRKKPELGKTKKLTEDVAVKLSKTKKKKSKGSKESGFVDLHSWPRKRTEDGLAIYTEEELGINRADAGETSTKEAKASIPASKQIKKKKTVTEVRRRERNYLPQYRSNLSAIDKLIKEIDLNKKHISALKKTPFWTLIQAFISNQVDSTSAKKSDNNVAEIIRTFNPKYKSFKLGDKVVSLQKSDISLIFGISSGKGTMNLSYGKKLDTPFIARRFPHEKRLTAKVIKDALLEALNGRGKNDTEDVVRLICLFLCLTLFFSTTGRSIGWVFVKYIEDLDNMNKYDWSEAILNTLMCSIEISHRSPERVTGCVTALPFWLCEHTTILEPQGRANIPRFLKWDLRKLYKVLKKKKLDSIRSKEVQGAELKKTIAELKREKKNEEVSEEEEEDENEEQEDEQEEEGEEGENSNEEEPGHKEEKGAQETQEQEAAAKGDENDEPLAEDVMGNINTLCDAILAQSHIGLPNEPTNEMRKQIDDKSERIKQLDDENDGLQNSVKLLQEENQGLKRSNEEAQEKFGKIVVENITLTVESEQFKIEVERLTETSKQLEVDKKSLEEQVMGLRNERQEVNQEVADLKNFIKQLQEENVSKEQQEIHETDHFKTEIAKQLGNDKMILEKHIRELTNESENNQKTIGGA</sequence>
<evidence type="ECO:0000313" key="3">
    <source>
        <dbReference type="EMBL" id="MPA70842.1"/>
    </source>
</evidence>
<feature type="compositionally biased region" description="Basic and acidic residues" evidence="2">
    <location>
        <begin position="31"/>
        <end position="40"/>
    </location>
</feature>